<dbReference type="Proteomes" id="UP000799771">
    <property type="component" value="Unassembled WGS sequence"/>
</dbReference>
<evidence type="ECO:0000313" key="2">
    <source>
        <dbReference type="EMBL" id="KAF2124859.1"/>
    </source>
</evidence>
<proteinExistence type="predicted"/>
<name>A0A6A5ZZ63_9PLEO</name>
<evidence type="ECO:0000313" key="3">
    <source>
        <dbReference type="Proteomes" id="UP000799771"/>
    </source>
</evidence>
<feature type="chain" id="PRO_5025512131" evidence="1">
    <location>
        <begin position="24"/>
        <end position="253"/>
    </location>
</feature>
<dbReference type="AlphaFoldDB" id="A0A6A5ZZ63"/>
<dbReference type="RefSeq" id="XP_033519252.1">
    <property type="nucleotide sequence ID" value="XM_033671865.1"/>
</dbReference>
<accession>A0A6A5ZZ63</accession>
<keyword evidence="3" id="KW-1185">Reference proteome</keyword>
<protein>
    <submittedName>
        <fullName evidence="2">Uncharacterized protein</fullName>
    </submittedName>
</protein>
<feature type="signal peptide" evidence="1">
    <location>
        <begin position="1"/>
        <end position="23"/>
    </location>
</feature>
<keyword evidence="1" id="KW-0732">Signal</keyword>
<gene>
    <name evidence="2" type="ORF">P153DRAFT_400930</name>
</gene>
<evidence type="ECO:0000256" key="1">
    <source>
        <dbReference type="SAM" id="SignalP"/>
    </source>
</evidence>
<sequence>MTSYSSNCTYATLFFLMLSLCNATPNFYIITEARPFPDPTPPPNITDPKQSMSWCSSVASEFWASYYPTMASSMTSSWASAQSEINKFVATATHSIPPQMTDMDTVAIYTESAMSWFTALPEDVQRAKIQEGEAMYVIWRAYIRGLTERRSNVSHTSTAIPSITTDWSSAASTTPSDTPVAMPTTNLDAVGDVTSSSTARLGTVIITRTLDASTETHPTTQPSPTVQSALAGKDTTGIAAGVLAGVAVVVAFL</sequence>
<organism evidence="2 3">
    <name type="scientific">Dothidotthia symphoricarpi CBS 119687</name>
    <dbReference type="NCBI Taxonomy" id="1392245"/>
    <lineage>
        <taxon>Eukaryota</taxon>
        <taxon>Fungi</taxon>
        <taxon>Dikarya</taxon>
        <taxon>Ascomycota</taxon>
        <taxon>Pezizomycotina</taxon>
        <taxon>Dothideomycetes</taxon>
        <taxon>Pleosporomycetidae</taxon>
        <taxon>Pleosporales</taxon>
        <taxon>Dothidotthiaceae</taxon>
        <taxon>Dothidotthia</taxon>
    </lineage>
</organism>
<reference evidence="2" key="1">
    <citation type="journal article" date="2020" name="Stud. Mycol.">
        <title>101 Dothideomycetes genomes: a test case for predicting lifestyles and emergence of pathogens.</title>
        <authorList>
            <person name="Haridas S."/>
            <person name="Albert R."/>
            <person name="Binder M."/>
            <person name="Bloem J."/>
            <person name="Labutti K."/>
            <person name="Salamov A."/>
            <person name="Andreopoulos B."/>
            <person name="Baker S."/>
            <person name="Barry K."/>
            <person name="Bills G."/>
            <person name="Bluhm B."/>
            <person name="Cannon C."/>
            <person name="Castanera R."/>
            <person name="Culley D."/>
            <person name="Daum C."/>
            <person name="Ezra D."/>
            <person name="Gonzalez J."/>
            <person name="Henrissat B."/>
            <person name="Kuo A."/>
            <person name="Liang C."/>
            <person name="Lipzen A."/>
            <person name="Lutzoni F."/>
            <person name="Magnuson J."/>
            <person name="Mondo S."/>
            <person name="Nolan M."/>
            <person name="Ohm R."/>
            <person name="Pangilinan J."/>
            <person name="Park H.-J."/>
            <person name="Ramirez L."/>
            <person name="Alfaro M."/>
            <person name="Sun H."/>
            <person name="Tritt A."/>
            <person name="Yoshinaga Y."/>
            <person name="Zwiers L.-H."/>
            <person name="Turgeon B."/>
            <person name="Goodwin S."/>
            <person name="Spatafora J."/>
            <person name="Crous P."/>
            <person name="Grigoriev I."/>
        </authorList>
    </citation>
    <scope>NUCLEOTIDE SEQUENCE</scope>
    <source>
        <strain evidence="2">CBS 119687</strain>
    </source>
</reference>
<dbReference type="EMBL" id="ML977518">
    <property type="protein sequence ID" value="KAF2124859.1"/>
    <property type="molecule type" value="Genomic_DNA"/>
</dbReference>
<dbReference type="GeneID" id="54412297"/>